<dbReference type="GO" id="GO:0046872">
    <property type="term" value="F:metal ion binding"/>
    <property type="evidence" value="ECO:0007669"/>
    <property type="project" value="UniProtKB-KW"/>
</dbReference>
<evidence type="ECO:0000256" key="3">
    <source>
        <dbReference type="ARBA" id="ARBA00022801"/>
    </source>
</evidence>
<dbReference type="PANTHER" id="PTHR46233:SF3">
    <property type="entry name" value="HYDROXYACYLGLUTATHIONE HYDROLASE GLOC"/>
    <property type="match status" value="1"/>
</dbReference>
<dbReference type="InterPro" id="IPR051453">
    <property type="entry name" value="MBL_Glyoxalase_II"/>
</dbReference>
<comment type="cofactor">
    <cofactor evidence="1">
        <name>Zn(2+)</name>
        <dbReference type="ChEBI" id="CHEBI:29105"/>
    </cofactor>
</comment>
<sequence>MRITTVPVSPWQANCHLIAAGDAGEGSPCFVVDPGVMGSEVIVRALDRLGWQPRAILVTHGHLDHVGEAATLAAVWGVPVHCAEADQAMLLQPSLGLGAEAVPLIIQLIERDALDRPQDLRDIDAVAAVGPLTCRAIPAPGHTPGSTVLEISDGTETVFLTGDVIFQGTIGRTDLPGGDGAVMKASLRRLVDLLPADAVLLPGHGAATTMAAERRHNPYLQPDFLEN</sequence>
<organism evidence="6 7">
    <name type="scientific">Arachnia propionica</name>
    <dbReference type="NCBI Taxonomy" id="1750"/>
    <lineage>
        <taxon>Bacteria</taxon>
        <taxon>Bacillati</taxon>
        <taxon>Actinomycetota</taxon>
        <taxon>Actinomycetes</taxon>
        <taxon>Propionibacteriales</taxon>
        <taxon>Propionibacteriaceae</taxon>
        <taxon>Arachnia</taxon>
    </lineage>
</organism>
<keyword evidence="3 6" id="KW-0378">Hydrolase</keyword>
<evidence type="ECO:0000313" key="6">
    <source>
        <dbReference type="EMBL" id="RRD51225.1"/>
    </source>
</evidence>
<dbReference type="EMBL" id="RQYT01000002">
    <property type="protein sequence ID" value="RRD51225.1"/>
    <property type="molecule type" value="Genomic_DNA"/>
</dbReference>
<dbReference type="Gene3D" id="3.60.15.10">
    <property type="entry name" value="Ribonuclease Z/Hydroxyacylglutathione hydrolase-like"/>
    <property type="match status" value="1"/>
</dbReference>
<accession>A0A3P1WYG3</accession>
<dbReference type="Pfam" id="PF00753">
    <property type="entry name" value="Lactamase_B"/>
    <property type="match status" value="1"/>
</dbReference>
<dbReference type="SMART" id="SM00849">
    <property type="entry name" value="Lactamase_B"/>
    <property type="match status" value="1"/>
</dbReference>
<evidence type="ECO:0000256" key="2">
    <source>
        <dbReference type="ARBA" id="ARBA00022723"/>
    </source>
</evidence>
<evidence type="ECO:0000313" key="7">
    <source>
        <dbReference type="Proteomes" id="UP000280935"/>
    </source>
</evidence>
<evidence type="ECO:0000256" key="1">
    <source>
        <dbReference type="ARBA" id="ARBA00001947"/>
    </source>
</evidence>
<proteinExistence type="predicted"/>
<feature type="domain" description="Metallo-beta-lactamase" evidence="5">
    <location>
        <begin position="12"/>
        <end position="204"/>
    </location>
</feature>
<keyword evidence="2" id="KW-0479">Metal-binding</keyword>
<dbReference type="PANTHER" id="PTHR46233">
    <property type="entry name" value="HYDROXYACYLGLUTATHIONE HYDROLASE GLOC"/>
    <property type="match status" value="1"/>
</dbReference>
<protein>
    <submittedName>
        <fullName evidence="6">MBL fold metallo-hydrolase</fullName>
    </submittedName>
</protein>
<name>A0A3P1WYG3_9ACTN</name>
<evidence type="ECO:0000256" key="4">
    <source>
        <dbReference type="ARBA" id="ARBA00022833"/>
    </source>
</evidence>
<keyword evidence="4" id="KW-0862">Zinc</keyword>
<reference evidence="6 7" key="1">
    <citation type="submission" date="2018-11" db="EMBL/GenBank/DDBJ databases">
        <title>Genomes From Bacteria Associated with the Canine Oral Cavity: a Test Case for Automated Genome-Based Taxonomic Assignment.</title>
        <authorList>
            <person name="Coil D.A."/>
            <person name="Jospin G."/>
            <person name="Darling A.E."/>
            <person name="Wallis C."/>
            <person name="Davis I.J."/>
            <person name="Harris S."/>
            <person name="Eisen J.A."/>
            <person name="Holcombe L.J."/>
            <person name="O'Flynn C."/>
        </authorList>
    </citation>
    <scope>NUCLEOTIDE SEQUENCE [LARGE SCALE GENOMIC DNA]</scope>
    <source>
        <strain evidence="6 7">OH2822_COT-296</strain>
    </source>
</reference>
<dbReference type="RefSeq" id="WP_125226817.1">
    <property type="nucleotide sequence ID" value="NZ_RQYT01000002.1"/>
</dbReference>
<dbReference type="InterPro" id="IPR001279">
    <property type="entry name" value="Metallo-B-lactamas"/>
</dbReference>
<dbReference type="OrthoDB" id="9802991at2"/>
<gene>
    <name evidence="6" type="ORF">EII35_02175</name>
</gene>
<dbReference type="SUPFAM" id="SSF56281">
    <property type="entry name" value="Metallo-hydrolase/oxidoreductase"/>
    <property type="match status" value="1"/>
</dbReference>
<evidence type="ECO:0000259" key="5">
    <source>
        <dbReference type="SMART" id="SM00849"/>
    </source>
</evidence>
<comment type="caution">
    <text evidence="6">The sequence shown here is derived from an EMBL/GenBank/DDBJ whole genome shotgun (WGS) entry which is preliminary data.</text>
</comment>
<dbReference type="GO" id="GO:0016787">
    <property type="term" value="F:hydrolase activity"/>
    <property type="evidence" value="ECO:0007669"/>
    <property type="project" value="UniProtKB-KW"/>
</dbReference>
<dbReference type="Proteomes" id="UP000280935">
    <property type="component" value="Unassembled WGS sequence"/>
</dbReference>
<dbReference type="AlphaFoldDB" id="A0A3P1WYG3"/>
<dbReference type="InterPro" id="IPR036866">
    <property type="entry name" value="RibonucZ/Hydroxyglut_hydro"/>
</dbReference>
<dbReference type="CDD" id="cd06262">
    <property type="entry name" value="metallo-hydrolase-like_MBL-fold"/>
    <property type="match status" value="1"/>
</dbReference>